<proteinExistence type="predicted"/>
<reference evidence="2" key="2">
    <citation type="journal article" date="2021" name="PeerJ">
        <title>Extensive microbial diversity within the chicken gut microbiome revealed by metagenomics and culture.</title>
        <authorList>
            <person name="Gilroy R."/>
            <person name="Ravi A."/>
            <person name="Getino M."/>
            <person name="Pursley I."/>
            <person name="Horton D.L."/>
            <person name="Alikhan N.F."/>
            <person name="Baker D."/>
            <person name="Gharbi K."/>
            <person name="Hall N."/>
            <person name="Watson M."/>
            <person name="Adriaenssens E.M."/>
            <person name="Foster-Nyarko E."/>
            <person name="Jarju S."/>
            <person name="Secka A."/>
            <person name="Antonio M."/>
            <person name="Oren A."/>
            <person name="Chaudhuri R.R."/>
            <person name="La Ragione R."/>
            <person name="Hildebrand F."/>
            <person name="Pallen M.J."/>
        </authorList>
    </citation>
    <scope>NUCLEOTIDE SEQUENCE</scope>
    <source>
        <strain evidence="2">1370</strain>
    </source>
</reference>
<dbReference type="Gene3D" id="2.40.50.660">
    <property type="match status" value="1"/>
</dbReference>
<evidence type="ECO:0000256" key="1">
    <source>
        <dbReference type="SAM" id="Phobius"/>
    </source>
</evidence>
<dbReference type="Proteomes" id="UP000823960">
    <property type="component" value="Unassembled WGS sequence"/>
</dbReference>
<keyword evidence="1" id="KW-1133">Transmembrane helix</keyword>
<evidence type="ECO:0008006" key="4">
    <source>
        <dbReference type="Google" id="ProtNLM"/>
    </source>
</evidence>
<evidence type="ECO:0000313" key="2">
    <source>
        <dbReference type="EMBL" id="HIV10233.1"/>
    </source>
</evidence>
<name>A0A9D1NQ41_9FIRM</name>
<accession>A0A9D1NQ41</accession>
<protein>
    <recommendedName>
        <fullName evidence="4">DUF2500 domain-containing protein</fullName>
    </recommendedName>
</protein>
<sequence length="115" mass="12531">MENIADYISLVCAVAAAALFLNVMIRGIIGTAKGGRGKVETVRAELCEKLDGDSGSKTPPTLVFRMEDGSKAVLSATKKEYDTLKIGSKGVLSHKNHCLLDFEIKDSWEEQNEKE</sequence>
<organism evidence="2 3">
    <name type="scientific">Candidatus Faeciplasma avium</name>
    <dbReference type="NCBI Taxonomy" id="2840798"/>
    <lineage>
        <taxon>Bacteria</taxon>
        <taxon>Bacillati</taxon>
        <taxon>Bacillota</taxon>
        <taxon>Clostridia</taxon>
        <taxon>Eubacteriales</taxon>
        <taxon>Oscillospiraceae</taxon>
        <taxon>Oscillospiraceae incertae sedis</taxon>
        <taxon>Candidatus Faeciplasma</taxon>
    </lineage>
</organism>
<keyword evidence="1" id="KW-0812">Transmembrane</keyword>
<dbReference type="AlphaFoldDB" id="A0A9D1NQ41"/>
<comment type="caution">
    <text evidence="2">The sequence shown here is derived from an EMBL/GenBank/DDBJ whole genome shotgun (WGS) entry which is preliminary data.</text>
</comment>
<reference evidence="2" key="1">
    <citation type="submission" date="2020-10" db="EMBL/GenBank/DDBJ databases">
        <authorList>
            <person name="Gilroy R."/>
        </authorList>
    </citation>
    <scope>NUCLEOTIDE SEQUENCE</scope>
    <source>
        <strain evidence="2">1370</strain>
    </source>
</reference>
<feature type="transmembrane region" description="Helical" evidence="1">
    <location>
        <begin position="6"/>
        <end position="29"/>
    </location>
</feature>
<evidence type="ECO:0000313" key="3">
    <source>
        <dbReference type="Proteomes" id="UP000823960"/>
    </source>
</evidence>
<dbReference type="EMBL" id="DVOL01000011">
    <property type="protein sequence ID" value="HIV10233.1"/>
    <property type="molecule type" value="Genomic_DNA"/>
</dbReference>
<keyword evidence="1" id="KW-0472">Membrane</keyword>
<gene>
    <name evidence="2" type="ORF">IAD28_00855</name>
</gene>